<dbReference type="Gene3D" id="3.30.70.330">
    <property type="match status" value="1"/>
</dbReference>
<organism evidence="6 7">
    <name type="scientific">Dendryphion nanum</name>
    <dbReference type="NCBI Taxonomy" id="256645"/>
    <lineage>
        <taxon>Eukaryota</taxon>
        <taxon>Fungi</taxon>
        <taxon>Dikarya</taxon>
        <taxon>Ascomycota</taxon>
        <taxon>Pezizomycotina</taxon>
        <taxon>Dothideomycetes</taxon>
        <taxon>Pleosporomycetidae</taxon>
        <taxon>Pleosporales</taxon>
        <taxon>Torulaceae</taxon>
        <taxon>Dendryphion</taxon>
    </lineage>
</organism>
<dbReference type="InterPro" id="IPR012677">
    <property type="entry name" value="Nucleotide-bd_a/b_plait_sf"/>
</dbReference>
<sequence>MDQIPSRVIRFGKNPIYLPKFTITLLRTPKLSPYHAKFQVPLYFSKLDLRDYLYNAYNVRALSIRSVVQQQPVRDHVDAMRQFFRPESKKFMTIEMDKPFVWPAEPESWEPWGKSERAKRDQYAIDEAVGGDTVAIRKEALALREQAQALLEGRALVEEEEKKEGEQEQEKELGVEEVRKEDKVATKGDAQAALKAWKKSRTLKQIELDQSKGYKIRV</sequence>
<evidence type="ECO:0000256" key="3">
    <source>
        <dbReference type="ARBA" id="ARBA00023274"/>
    </source>
</evidence>
<dbReference type="PANTHER" id="PTHR12059">
    <property type="entry name" value="RIBOSOMAL PROTEIN L23-RELATED"/>
    <property type="match status" value="1"/>
</dbReference>
<comment type="similarity">
    <text evidence="1">Belongs to the universal ribosomal protein uL23 family.</text>
</comment>
<comment type="caution">
    <text evidence="6">The sequence shown here is derived from an EMBL/GenBank/DDBJ whole genome shotgun (WGS) entry which is preliminary data.</text>
</comment>
<accession>A0A9P9E4A8</accession>
<evidence type="ECO:0000313" key="7">
    <source>
        <dbReference type="Proteomes" id="UP000700596"/>
    </source>
</evidence>
<dbReference type="InterPro" id="IPR012678">
    <property type="entry name" value="Ribosomal_uL23/eL15/eS24_sf"/>
</dbReference>
<evidence type="ECO:0000256" key="1">
    <source>
        <dbReference type="ARBA" id="ARBA00006700"/>
    </source>
</evidence>
<dbReference type="SUPFAM" id="SSF54189">
    <property type="entry name" value="Ribosomal proteins S24e, L23 and L15e"/>
    <property type="match status" value="1"/>
</dbReference>
<dbReference type="Proteomes" id="UP000700596">
    <property type="component" value="Unassembled WGS sequence"/>
</dbReference>
<gene>
    <name evidence="6" type="ORF">B0J11DRAFT_523718</name>
</gene>
<dbReference type="EMBL" id="JAGMWT010000004">
    <property type="protein sequence ID" value="KAH7130643.1"/>
    <property type="molecule type" value="Genomic_DNA"/>
</dbReference>
<evidence type="ECO:0000256" key="4">
    <source>
        <dbReference type="ARBA" id="ARBA00039977"/>
    </source>
</evidence>
<feature type="region of interest" description="Disordered" evidence="5">
    <location>
        <begin position="158"/>
        <end position="184"/>
    </location>
</feature>
<protein>
    <recommendedName>
        <fullName evidence="4">Large ribosomal subunit protein uL23m</fullName>
    </recommendedName>
</protein>
<dbReference type="OrthoDB" id="275582at2759"/>
<keyword evidence="7" id="KW-1185">Reference proteome</keyword>
<dbReference type="GO" id="GO:0003735">
    <property type="term" value="F:structural constituent of ribosome"/>
    <property type="evidence" value="ECO:0007669"/>
    <property type="project" value="InterPro"/>
</dbReference>
<proteinExistence type="inferred from homology"/>
<reference evidence="6" key="1">
    <citation type="journal article" date="2021" name="Nat. Commun.">
        <title>Genetic determinants of endophytism in the Arabidopsis root mycobiome.</title>
        <authorList>
            <person name="Mesny F."/>
            <person name="Miyauchi S."/>
            <person name="Thiergart T."/>
            <person name="Pickel B."/>
            <person name="Atanasova L."/>
            <person name="Karlsson M."/>
            <person name="Huettel B."/>
            <person name="Barry K.W."/>
            <person name="Haridas S."/>
            <person name="Chen C."/>
            <person name="Bauer D."/>
            <person name="Andreopoulos W."/>
            <person name="Pangilinan J."/>
            <person name="LaButti K."/>
            <person name="Riley R."/>
            <person name="Lipzen A."/>
            <person name="Clum A."/>
            <person name="Drula E."/>
            <person name="Henrissat B."/>
            <person name="Kohler A."/>
            <person name="Grigoriev I.V."/>
            <person name="Martin F.M."/>
            <person name="Hacquard S."/>
        </authorList>
    </citation>
    <scope>NUCLEOTIDE SEQUENCE</scope>
    <source>
        <strain evidence="6">MPI-CAGE-CH-0243</strain>
    </source>
</reference>
<dbReference type="InterPro" id="IPR013025">
    <property type="entry name" value="Ribosomal_uL23-like"/>
</dbReference>
<dbReference type="GO" id="GO:0005762">
    <property type="term" value="C:mitochondrial large ribosomal subunit"/>
    <property type="evidence" value="ECO:0007669"/>
    <property type="project" value="TreeGrafter"/>
</dbReference>
<evidence type="ECO:0000313" key="6">
    <source>
        <dbReference type="EMBL" id="KAH7130643.1"/>
    </source>
</evidence>
<keyword evidence="2 6" id="KW-0689">Ribosomal protein</keyword>
<dbReference type="AlphaFoldDB" id="A0A9P9E4A8"/>
<keyword evidence="3" id="KW-0687">Ribonucleoprotein</keyword>
<evidence type="ECO:0000256" key="2">
    <source>
        <dbReference type="ARBA" id="ARBA00022980"/>
    </source>
</evidence>
<dbReference type="PANTHER" id="PTHR12059:SF5">
    <property type="entry name" value="LARGE RIBOSOMAL SUBUNIT PROTEIN UL23M"/>
    <property type="match status" value="1"/>
</dbReference>
<evidence type="ECO:0000256" key="5">
    <source>
        <dbReference type="SAM" id="MobiDB-lite"/>
    </source>
</evidence>
<dbReference type="GO" id="GO:0032543">
    <property type="term" value="P:mitochondrial translation"/>
    <property type="evidence" value="ECO:0007669"/>
    <property type="project" value="TreeGrafter"/>
</dbReference>
<name>A0A9P9E4A8_9PLEO</name>